<organism evidence="2 3">
    <name type="scientific">Clostridium frigidicarnis</name>
    <dbReference type="NCBI Taxonomy" id="84698"/>
    <lineage>
        <taxon>Bacteria</taxon>
        <taxon>Bacillati</taxon>
        <taxon>Bacillota</taxon>
        <taxon>Clostridia</taxon>
        <taxon>Eubacteriales</taxon>
        <taxon>Clostridiaceae</taxon>
        <taxon>Clostridium</taxon>
    </lineage>
</organism>
<dbReference type="InterPro" id="IPR052975">
    <property type="entry name" value="Repressor-like_regulatory"/>
</dbReference>
<keyword evidence="3" id="KW-1185">Reference proteome</keyword>
<dbReference type="OrthoDB" id="9812495at2"/>
<dbReference type="SUPFAM" id="SSF89447">
    <property type="entry name" value="AbrB/MazE/MraZ-like"/>
    <property type="match status" value="1"/>
</dbReference>
<dbReference type="Gene3D" id="2.10.260.10">
    <property type="match status" value="1"/>
</dbReference>
<dbReference type="SMART" id="SM00966">
    <property type="entry name" value="SpoVT_AbrB"/>
    <property type="match status" value="1"/>
</dbReference>
<evidence type="ECO:0000313" key="2">
    <source>
        <dbReference type="EMBL" id="SFA99712.1"/>
    </source>
</evidence>
<dbReference type="NCBIfam" id="TIGR01439">
    <property type="entry name" value="lp_hng_hel_AbrB"/>
    <property type="match status" value="1"/>
</dbReference>
<reference evidence="2 3" key="1">
    <citation type="submission" date="2016-10" db="EMBL/GenBank/DDBJ databases">
        <authorList>
            <person name="de Groot N.N."/>
        </authorList>
    </citation>
    <scope>NUCLEOTIDE SEQUENCE [LARGE SCALE GENOMIC DNA]</scope>
    <source>
        <strain evidence="2 3">DSM 12271</strain>
    </source>
</reference>
<dbReference type="PANTHER" id="PTHR34860">
    <property type="entry name" value="REPRESSOR-LIKE PROTEIN SSO7C3"/>
    <property type="match status" value="1"/>
</dbReference>
<dbReference type="InterPro" id="IPR037914">
    <property type="entry name" value="SpoVT-AbrB_sf"/>
</dbReference>
<dbReference type="Pfam" id="PF04014">
    <property type="entry name" value="MazE_antitoxin"/>
    <property type="match status" value="1"/>
</dbReference>
<dbReference type="InterPro" id="IPR007159">
    <property type="entry name" value="SpoVT-AbrB_dom"/>
</dbReference>
<dbReference type="PANTHER" id="PTHR34860:SF6">
    <property type="entry name" value="REPRESSOR-LIKE PROTEIN SSO7C3"/>
    <property type="match status" value="1"/>
</dbReference>
<proteinExistence type="predicted"/>
<dbReference type="GO" id="GO:0003677">
    <property type="term" value="F:DNA binding"/>
    <property type="evidence" value="ECO:0007669"/>
    <property type="project" value="InterPro"/>
</dbReference>
<name>A0A1I0XFB5_9CLOT</name>
<dbReference type="EMBL" id="FOKI01000008">
    <property type="protein sequence ID" value="SFA99712.1"/>
    <property type="molecule type" value="Genomic_DNA"/>
</dbReference>
<feature type="domain" description="SpoVT-AbrB" evidence="1">
    <location>
        <begin position="14"/>
        <end position="58"/>
    </location>
</feature>
<sequence length="76" mass="8402">MNIKVPEGRFISTVKVGEKGQIVIPKGARDLFDIKPGDTLLLLADKEQGIAIVQNEGFMNFANEIFKAQENPEEAE</sequence>
<evidence type="ECO:0000313" key="3">
    <source>
        <dbReference type="Proteomes" id="UP000198619"/>
    </source>
</evidence>
<evidence type="ECO:0000259" key="1">
    <source>
        <dbReference type="SMART" id="SM00966"/>
    </source>
</evidence>
<dbReference type="Proteomes" id="UP000198619">
    <property type="component" value="Unassembled WGS sequence"/>
</dbReference>
<protein>
    <submittedName>
        <fullName evidence="2">Looped-hinge helix DNA binding domain-containing protein, AbrB family</fullName>
    </submittedName>
</protein>
<accession>A0A1I0XFB5</accession>
<dbReference type="AlphaFoldDB" id="A0A1I0XFB5"/>
<dbReference type="RefSeq" id="WP_090040011.1">
    <property type="nucleotide sequence ID" value="NZ_FOKI01000008.1"/>
</dbReference>
<gene>
    <name evidence="2" type="ORF">SAMN04488528_100877</name>
</gene>